<reference evidence="2 3" key="1">
    <citation type="submission" date="2018-02" db="EMBL/GenBank/DDBJ databases">
        <title>Classification genera of Pasteurellaceae by whole genome sequence comparison.</title>
        <authorList>
            <person name="Christensen H."/>
        </authorList>
    </citation>
    <scope>NUCLEOTIDE SEQUENCE [LARGE SCALE GENOMIC DNA]</scope>
    <source>
        <strain evidence="2 3">20186H4H1</strain>
    </source>
</reference>
<evidence type="ECO:0000256" key="1">
    <source>
        <dbReference type="SAM" id="Phobius"/>
    </source>
</evidence>
<sequence>MLNKKSRFILTISGVAPVCATVGLLAFIGGNKNGWNIIQHFKDFQFTKEELLFVVSVFLLIVSISLFPLVLRQAKKEERWHSPNEIKISSLTPANGEITNYFLGYLFPLLGGGELFNNIYISIFFYISMFIWVSFSGAYSLNPIFTFLGYKFYEAEKETETGKTIGFILIAKGIISSPELPYKNGKANRAHLFTS</sequence>
<evidence type="ECO:0000313" key="2">
    <source>
        <dbReference type="EMBL" id="POY41607.1"/>
    </source>
</evidence>
<proteinExistence type="predicted"/>
<protein>
    <submittedName>
        <fullName evidence="2">Uncharacterized protein</fullName>
    </submittedName>
</protein>
<keyword evidence="1" id="KW-0812">Transmembrane</keyword>
<dbReference type="Proteomes" id="UP000237229">
    <property type="component" value="Unassembled WGS sequence"/>
</dbReference>
<evidence type="ECO:0000313" key="3">
    <source>
        <dbReference type="Proteomes" id="UP000237229"/>
    </source>
</evidence>
<dbReference type="EMBL" id="PQVI01000152">
    <property type="protein sequence ID" value="POY41607.1"/>
    <property type="molecule type" value="Genomic_DNA"/>
</dbReference>
<feature type="transmembrane region" description="Helical" evidence="1">
    <location>
        <begin position="51"/>
        <end position="71"/>
    </location>
</feature>
<accession>A0ABX4ZQ46</accession>
<comment type="caution">
    <text evidence="2">The sequence shown here is derived from an EMBL/GenBank/DDBJ whole genome shotgun (WGS) entry which is preliminary data.</text>
</comment>
<keyword evidence="1" id="KW-1133">Transmembrane helix</keyword>
<feature type="transmembrane region" description="Helical" evidence="1">
    <location>
        <begin position="6"/>
        <end position="30"/>
    </location>
</feature>
<keyword evidence="3" id="KW-1185">Reference proteome</keyword>
<gene>
    <name evidence="2" type="ORF">C3Z13_11125</name>
</gene>
<name>A0ABX4ZQ46_9PAST</name>
<feature type="transmembrane region" description="Helical" evidence="1">
    <location>
        <begin position="119"/>
        <end position="141"/>
    </location>
</feature>
<keyword evidence="1" id="KW-0472">Membrane</keyword>
<organism evidence="2 3">
    <name type="scientific">Avibacterium endocarditidis</name>
    <dbReference type="NCBI Taxonomy" id="380674"/>
    <lineage>
        <taxon>Bacteria</taxon>
        <taxon>Pseudomonadati</taxon>
        <taxon>Pseudomonadota</taxon>
        <taxon>Gammaproteobacteria</taxon>
        <taxon>Pasteurellales</taxon>
        <taxon>Pasteurellaceae</taxon>
        <taxon>Avibacterium</taxon>
    </lineage>
</organism>